<protein>
    <submittedName>
        <fullName evidence="2">Nicotinamidase-related amidase</fullName>
    </submittedName>
</protein>
<organism evidence="2 3">
    <name type="scientific">Lihuaxuella thermophila</name>
    <dbReference type="NCBI Taxonomy" id="1173111"/>
    <lineage>
        <taxon>Bacteria</taxon>
        <taxon>Bacillati</taxon>
        <taxon>Bacillota</taxon>
        <taxon>Bacilli</taxon>
        <taxon>Bacillales</taxon>
        <taxon>Thermoactinomycetaceae</taxon>
        <taxon>Lihuaxuella</taxon>
    </lineage>
</organism>
<proteinExistence type="predicted"/>
<dbReference type="Proteomes" id="UP000199695">
    <property type="component" value="Unassembled WGS sequence"/>
</dbReference>
<dbReference type="SUPFAM" id="SSF52499">
    <property type="entry name" value="Isochorismatase-like hydrolases"/>
    <property type="match status" value="1"/>
</dbReference>
<reference evidence="2 3" key="1">
    <citation type="submission" date="2016-10" db="EMBL/GenBank/DDBJ databases">
        <authorList>
            <person name="de Groot N.N."/>
        </authorList>
    </citation>
    <scope>NUCLEOTIDE SEQUENCE [LARGE SCALE GENOMIC DNA]</scope>
    <source>
        <strain evidence="2 3">DSM 46701</strain>
    </source>
</reference>
<dbReference type="InterPro" id="IPR000868">
    <property type="entry name" value="Isochorismatase-like_dom"/>
</dbReference>
<dbReference type="Pfam" id="PF00857">
    <property type="entry name" value="Isochorismatase"/>
    <property type="match status" value="1"/>
</dbReference>
<dbReference type="EMBL" id="FOCQ01000005">
    <property type="protein sequence ID" value="SEN05637.1"/>
    <property type="molecule type" value="Genomic_DNA"/>
</dbReference>
<dbReference type="PANTHER" id="PTHR47297:SF2">
    <property type="entry name" value="OS02G0606800 PROTEIN"/>
    <property type="match status" value="1"/>
</dbReference>
<feature type="domain" description="Isochorismatase-like" evidence="1">
    <location>
        <begin position="38"/>
        <end position="178"/>
    </location>
</feature>
<dbReference type="STRING" id="1173111.SAMN05444955_105138"/>
<dbReference type="InterPro" id="IPR036380">
    <property type="entry name" value="Isochorismatase-like_sf"/>
</dbReference>
<gene>
    <name evidence="2" type="ORF">SAMN05444955_105138</name>
</gene>
<accession>A0A1H8DGN9</accession>
<evidence type="ECO:0000313" key="3">
    <source>
        <dbReference type="Proteomes" id="UP000199695"/>
    </source>
</evidence>
<dbReference type="PANTHER" id="PTHR47297">
    <property type="match status" value="1"/>
</dbReference>
<evidence type="ECO:0000313" key="2">
    <source>
        <dbReference type="EMBL" id="SEN05637.1"/>
    </source>
</evidence>
<sequence length="244" mass="26728">MTKSSSFISYLSDLLSGAPAETVSSIAEKAGGWDRVYLVFVDILKGFCETGALASQRVNEMVDPVARLAAECLDKGLPSENLIFLNDHHPPDAVEFAAFAPHCVRGTAEAEVVEPLKDIQMRKGVQTFTKNATNGLFGQNAEGVRFFEWLENVFTSGTSAFLVVGDCTDLCIYQNAMGIRLLANEKNADTRVIVPKSHVRTYDISVEQAQQLGILAHDGDLMDLVFLYHMKLNGIEILSSISHE</sequence>
<evidence type="ECO:0000259" key="1">
    <source>
        <dbReference type="Pfam" id="PF00857"/>
    </source>
</evidence>
<dbReference type="OrthoDB" id="4305745at2"/>
<dbReference type="GO" id="GO:0019365">
    <property type="term" value="P:pyridine nucleotide salvage"/>
    <property type="evidence" value="ECO:0007669"/>
    <property type="project" value="InterPro"/>
</dbReference>
<dbReference type="Gene3D" id="3.40.50.850">
    <property type="entry name" value="Isochorismatase-like"/>
    <property type="match status" value="1"/>
</dbReference>
<dbReference type="RefSeq" id="WP_089966748.1">
    <property type="nucleotide sequence ID" value="NZ_FOCQ01000005.1"/>
</dbReference>
<keyword evidence="3" id="KW-1185">Reference proteome</keyword>
<name>A0A1H8DGN9_9BACL</name>
<dbReference type="AlphaFoldDB" id="A0A1H8DGN9"/>
<dbReference type="InterPro" id="IPR044717">
    <property type="entry name" value="NIC1"/>
</dbReference>
<dbReference type="GO" id="GO:0008936">
    <property type="term" value="F:nicotinamidase activity"/>
    <property type="evidence" value="ECO:0007669"/>
    <property type="project" value="InterPro"/>
</dbReference>
<dbReference type="CDD" id="cd00431">
    <property type="entry name" value="cysteine_hydrolases"/>
    <property type="match status" value="1"/>
</dbReference>